<dbReference type="RefSeq" id="WP_114583066.1">
    <property type="nucleotide sequence ID" value="NZ_QPMH01000016.1"/>
</dbReference>
<dbReference type="InterPro" id="IPR057447">
    <property type="entry name" value="Bbp19-like_phage"/>
</dbReference>
<dbReference type="AlphaFoldDB" id="A0A369T6V8"/>
<dbReference type="Pfam" id="PF25181">
    <property type="entry name" value="Phage_Bbp19"/>
    <property type="match status" value="1"/>
</dbReference>
<sequence>MAGDEATDPRDVERAFARCFAGPDGRRVLAHLRRTTLERTLAPDASEAALRHMEGQRALVLRIAALIERGRV</sequence>
<gene>
    <name evidence="2" type="ORF">DRB17_15180</name>
</gene>
<reference evidence="2 3" key="1">
    <citation type="submission" date="2018-07" db="EMBL/GenBank/DDBJ databases">
        <title>Venubactetium sediminum gen. nov., sp. nov., isolated from a marine solar saltern.</title>
        <authorList>
            <person name="Wang S."/>
        </authorList>
    </citation>
    <scope>NUCLEOTIDE SEQUENCE [LARGE SCALE GENOMIC DNA]</scope>
    <source>
        <strain evidence="2 3">WD2A32</strain>
    </source>
</reference>
<protein>
    <recommendedName>
        <fullName evidence="1">Bbp19-like phage domain-containing protein</fullName>
    </recommendedName>
</protein>
<evidence type="ECO:0000313" key="3">
    <source>
        <dbReference type="Proteomes" id="UP000253941"/>
    </source>
</evidence>
<dbReference type="Proteomes" id="UP000253941">
    <property type="component" value="Unassembled WGS sequence"/>
</dbReference>
<evidence type="ECO:0000259" key="1">
    <source>
        <dbReference type="Pfam" id="PF25181"/>
    </source>
</evidence>
<evidence type="ECO:0000313" key="2">
    <source>
        <dbReference type="EMBL" id="RDD61063.1"/>
    </source>
</evidence>
<dbReference type="EMBL" id="QPMH01000016">
    <property type="protein sequence ID" value="RDD61063.1"/>
    <property type="molecule type" value="Genomic_DNA"/>
</dbReference>
<name>A0A369T6V8_9PROT</name>
<accession>A0A369T6V8</accession>
<keyword evidence="3" id="KW-1185">Reference proteome</keyword>
<proteinExistence type="predicted"/>
<feature type="domain" description="Bbp19-like phage" evidence="1">
    <location>
        <begin position="16"/>
        <end position="67"/>
    </location>
</feature>
<organism evidence="2 3">
    <name type="scientific">Ferruginivarius sediminum</name>
    <dbReference type="NCBI Taxonomy" id="2661937"/>
    <lineage>
        <taxon>Bacteria</taxon>
        <taxon>Pseudomonadati</taxon>
        <taxon>Pseudomonadota</taxon>
        <taxon>Alphaproteobacteria</taxon>
        <taxon>Rhodospirillales</taxon>
        <taxon>Rhodospirillaceae</taxon>
        <taxon>Ferruginivarius</taxon>
    </lineage>
</organism>
<comment type="caution">
    <text evidence="2">The sequence shown here is derived from an EMBL/GenBank/DDBJ whole genome shotgun (WGS) entry which is preliminary data.</text>
</comment>